<dbReference type="OrthoDB" id="3252786at2759"/>
<protein>
    <submittedName>
        <fullName evidence="2">Unplaced genomic scaffold CY34scaffold_210, whole genome shotgun sequence</fullName>
    </submittedName>
</protein>
<dbReference type="HOGENOM" id="CLU_018544_3_2_1"/>
<proteinExistence type="predicted"/>
<sequence>MSFPTNNHPVEGKSISAIVSDREQQLDTVLRDVSALETVMVGIKNLHQSLVEQRHKIIQSKLLHIGFMSVAGRLPTEILSQIFHYSLPEHEYLSPALKQAPMLLTSICRRWREVAVGMPSLW</sequence>
<evidence type="ECO:0000313" key="2">
    <source>
        <dbReference type="EMBL" id="KIK39473.1"/>
    </source>
</evidence>
<dbReference type="Gene3D" id="1.20.1280.50">
    <property type="match status" value="1"/>
</dbReference>
<dbReference type="STRING" id="930992.A0A0D0B6H8"/>
<evidence type="ECO:0000313" key="3">
    <source>
        <dbReference type="Proteomes" id="UP000054485"/>
    </source>
</evidence>
<dbReference type="Proteomes" id="UP000054485">
    <property type="component" value="Unassembled WGS sequence"/>
</dbReference>
<organism evidence="2 3">
    <name type="scientific">Suillus luteus UH-Slu-Lm8-n1</name>
    <dbReference type="NCBI Taxonomy" id="930992"/>
    <lineage>
        <taxon>Eukaryota</taxon>
        <taxon>Fungi</taxon>
        <taxon>Dikarya</taxon>
        <taxon>Basidiomycota</taxon>
        <taxon>Agaricomycotina</taxon>
        <taxon>Agaricomycetes</taxon>
        <taxon>Agaricomycetidae</taxon>
        <taxon>Boletales</taxon>
        <taxon>Suillineae</taxon>
        <taxon>Suillaceae</taxon>
        <taxon>Suillus</taxon>
    </lineage>
</organism>
<gene>
    <name evidence="2" type="ORF">CY34DRAFT_89155</name>
</gene>
<feature type="non-terminal residue" evidence="2">
    <location>
        <position position="122"/>
    </location>
</feature>
<dbReference type="AlphaFoldDB" id="A0A0D0B6H8"/>
<dbReference type="Pfam" id="PF12937">
    <property type="entry name" value="F-box-like"/>
    <property type="match status" value="1"/>
</dbReference>
<reference evidence="2 3" key="1">
    <citation type="submission" date="2014-04" db="EMBL/GenBank/DDBJ databases">
        <authorList>
            <consortium name="DOE Joint Genome Institute"/>
            <person name="Kuo A."/>
            <person name="Ruytinx J."/>
            <person name="Rineau F."/>
            <person name="Colpaert J."/>
            <person name="Kohler A."/>
            <person name="Nagy L.G."/>
            <person name="Floudas D."/>
            <person name="Copeland A."/>
            <person name="Barry K.W."/>
            <person name="Cichocki N."/>
            <person name="Veneault-Fourrey C."/>
            <person name="LaButti K."/>
            <person name="Lindquist E.A."/>
            <person name="Lipzen A."/>
            <person name="Lundell T."/>
            <person name="Morin E."/>
            <person name="Murat C."/>
            <person name="Sun H."/>
            <person name="Tunlid A."/>
            <person name="Henrissat B."/>
            <person name="Grigoriev I.V."/>
            <person name="Hibbett D.S."/>
            <person name="Martin F."/>
            <person name="Nordberg H.P."/>
            <person name="Cantor M.N."/>
            <person name="Hua S.X."/>
        </authorList>
    </citation>
    <scope>NUCLEOTIDE SEQUENCE [LARGE SCALE GENOMIC DNA]</scope>
    <source>
        <strain evidence="2 3">UH-Slu-Lm8-n1</strain>
    </source>
</reference>
<feature type="domain" description="F-box" evidence="1">
    <location>
        <begin position="73"/>
        <end position="122"/>
    </location>
</feature>
<accession>A0A0D0B6H8</accession>
<dbReference type="InterPro" id="IPR001810">
    <property type="entry name" value="F-box_dom"/>
</dbReference>
<name>A0A0D0B6H8_9AGAM</name>
<reference evidence="3" key="2">
    <citation type="submission" date="2015-01" db="EMBL/GenBank/DDBJ databases">
        <title>Evolutionary Origins and Diversification of the Mycorrhizal Mutualists.</title>
        <authorList>
            <consortium name="DOE Joint Genome Institute"/>
            <consortium name="Mycorrhizal Genomics Consortium"/>
            <person name="Kohler A."/>
            <person name="Kuo A."/>
            <person name="Nagy L.G."/>
            <person name="Floudas D."/>
            <person name="Copeland A."/>
            <person name="Barry K.W."/>
            <person name="Cichocki N."/>
            <person name="Veneault-Fourrey C."/>
            <person name="LaButti K."/>
            <person name="Lindquist E.A."/>
            <person name="Lipzen A."/>
            <person name="Lundell T."/>
            <person name="Morin E."/>
            <person name="Murat C."/>
            <person name="Riley R."/>
            <person name="Ohm R."/>
            <person name="Sun H."/>
            <person name="Tunlid A."/>
            <person name="Henrissat B."/>
            <person name="Grigoriev I.V."/>
            <person name="Hibbett D.S."/>
            <person name="Martin F."/>
        </authorList>
    </citation>
    <scope>NUCLEOTIDE SEQUENCE [LARGE SCALE GENOMIC DNA]</scope>
    <source>
        <strain evidence="3">UH-Slu-Lm8-n1</strain>
    </source>
</reference>
<dbReference type="EMBL" id="KN835341">
    <property type="protein sequence ID" value="KIK39473.1"/>
    <property type="molecule type" value="Genomic_DNA"/>
</dbReference>
<keyword evidence="3" id="KW-1185">Reference proteome</keyword>
<evidence type="ECO:0000259" key="1">
    <source>
        <dbReference type="Pfam" id="PF12937"/>
    </source>
</evidence>
<dbReference type="InParanoid" id="A0A0D0B6H8"/>